<keyword evidence="2" id="KW-1185">Reference proteome</keyword>
<proteinExistence type="predicted"/>
<protein>
    <submittedName>
        <fullName evidence="1">Uncharacterized protein</fullName>
    </submittedName>
</protein>
<dbReference type="Proteomes" id="UP000682951">
    <property type="component" value="Unassembled WGS sequence"/>
</dbReference>
<accession>A0ABS5HK32</accession>
<organism evidence="1 2">
    <name type="scientific">Campylobacter anatolicus</name>
    <dbReference type="NCBI Taxonomy" id="2829105"/>
    <lineage>
        <taxon>Bacteria</taxon>
        <taxon>Pseudomonadati</taxon>
        <taxon>Campylobacterota</taxon>
        <taxon>Epsilonproteobacteria</taxon>
        <taxon>Campylobacterales</taxon>
        <taxon>Campylobacteraceae</taxon>
        <taxon>Campylobacter</taxon>
    </lineage>
</organism>
<gene>
    <name evidence="1" type="ORF">KDD93_08525</name>
</gene>
<evidence type="ECO:0000313" key="1">
    <source>
        <dbReference type="EMBL" id="MBR8464601.1"/>
    </source>
</evidence>
<evidence type="ECO:0000313" key="2">
    <source>
        <dbReference type="Proteomes" id="UP000682951"/>
    </source>
</evidence>
<sequence>SDIVSSIGDLIGKATSWAGDKLGIGDSKESSWYNPISWFNDETQKDGEKIPAFSNALSTALPSGTKSAVDIKR</sequence>
<name>A0ABS5HK32_9BACT</name>
<comment type="caution">
    <text evidence="1">The sequence shown here is derived from an EMBL/GenBank/DDBJ whole genome shotgun (WGS) entry which is preliminary data.</text>
</comment>
<feature type="non-terminal residue" evidence="1">
    <location>
        <position position="1"/>
    </location>
</feature>
<dbReference type="EMBL" id="JAGSSW010000009">
    <property type="protein sequence ID" value="MBR8464601.1"/>
    <property type="molecule type" value="Genomic_DNA"/>
</dbReference>
<dbReference type="RefSeq" id="WP_212142432.1">
    <property type="nucleotide sequence ID" value="NZ_JAGSSW010000009.1"/>
</dbReference>
<reference evidence="1 2" key="1">
    <citation type="submission" date="2021-04" db="EMBL/GenBank/DDBJ databases">
        <title>Molecular and phenotypic characterization and identification of bacterial isolates recovered from the Anatolian ground squirrels (Spermophilus xanthoprymnus) and which have the potential to form a new species in the Campylobacter genus.</title>
        <authorList>
            <person name="Aydin F."/>
            <person name="Abay S."/>
            <person name="Kayman T."/>
            <person name="Karakaya E."/>
            <person name="Mustak H.K."/>
            <person name="Mustak I.B."/>
            <person name="Bilgin N."/>
            <person name="Duzler A."/>
            <person name="Sahin O."/>
            <person name="Guran O."/>
            <person name="Saticioglu I.B."/>
        </authorList>
    </citation>
    <scope>NUCLEOTIDE SEQUENCE [LARGE SCALE GENOMIC DNA]</scope>
    <source>
        <strain evidence="2">faydin-G24</strain>
    </source>
</reference>